<keyword evidence="1" id="KW-0547">Nucleotide-binding</keyword>
<reference evidence="4" key="1">
    <citation type="journal article" date="2015" name="Nature">
        <title>Complex archaea that bridge the gap between prokaryotes and eukaryotes.</title>
        <authorList>
            <person name="Spang A."/>
            <person name="Saw J.H."/>
            <person name="Jorgensen S.L."/>
            <person name="Zaremba-Niedzwiedzka K."/>
            <person name="Martijn J."/>
            <person name="Lind A.E."/>
            <person name="van Eijk R."/>
            <person name="Schleper C."/>
            <person name="Guy L."/>
            <person name="Ettema T.J."/>
        </authorList>
    </citation>
    <scope>NUCLEOTIDE SEQUENCE</scope>
</reference>
<dbReference type="InterPro" id="IPR011006">
    <property type="entry name" value="CheY-like_superfamily"/>
</dbReference>
<dbReference type="GO" id="GO:0016887">
    <property type="term" value="F:ATP hydrolysis activity"/>
    <property type="evidence" value="ECO:0007669"/>
    <property type="project" value="TreeGrafter"/>
</dbReference>
<sequence>MMPASSATGDKAPPKEAATSASATGSLIIPQIAIAVFTETEELARTAEAAASDRRLQRTRLTVHGGGLPAAIELYGKGPTPNLIIVETTAENAALFAGLNALADVCLTSTKVIVIGHRNDITLYRELIEQGIHEYVVAPLDVMSLIATIGRLYKSAGAQKLGKVCAFFGARGGVGSSTVAHNTAWSLASSFDSDVLLIDMDLPFGTAGLDFNIEAAQGVMEAISDADRLDDVLLERIMTQRGERLSILTPPLALTNAYDLRETDFNGLIDIARSSARLTILDLPHMWTAWVKRLLTDADDVVITAAPDLANMRNVKGVIEFLRSTRPHDSPPKLVLNQIGIPKRPEIKAPAFATAVALEPSLSIPFDPALFGNAANDGRMIGETSARSPVARSFDELAHSLISGKAVSRPARKGINALAARLVGRR</sequence>
<keyword evidence="2" id="KW-0067">ATP-binding</keyword>
<protein>
    <submittedName>
        <fullName evidence="4">Uncharacterized protein</fullName>
    </submittedName>
</protein>
<gene>
    <name evidence="4" type="ORF">LCGC14_0497080</name>
</gene>
<evidence type="ECO:0000256" key="3">
    <source>
        <dbReference type="SAM" id="MobiDB-lite"/>
    </source>
</evidence>
<organism evidence="4">
    <name type="scientific">marine sediment metagenome</name>
    <dbReference type="NCBI Taxonomy" id="412755"/>
    <lineage>
        <taxon>unclassified sequences</taxon>
        <taxon>metagenomes</taxon>
        <taxon>ecological metagenomes</taxon>
    </lineage>
</organism>
<dbReference type="AlphaFoldDB" id="A0A0F9S4W5"/>
<dbReference type="GO" id="GO:0005829">
    <property type="term" value="C:cytosol"/>
    <property type="evidence" value="ECO:0007669"/>
    <property type="project" value="TreeGrafter"/>
</dbReference>
<dbReference type="EMBL" id="LAZR01000575">
    <property type="protein sequence ID" value="KKN63885.1"/>
    <property type="molecule type" value="Genomic_DNA"/>
</dbReference>
<evidence type="ECO:0000256" key="1">
    <source>
        <dbReference type="ARBA" id="ARBA00022741"/>
    </source>
</evidence>
<dbReference type="GO" id="GO:0051782">
    <property type="term" value="P:negative regulation of cell division"/>
    <property type="evidence" value="ECO:0007669"/>
    <property type="project" value="TreeGrafter"/>
</dbReference>
<dbReference type="GO" id="GO:0009898">
    <property type="term" value="C:cytoplasmic side of plasma membrane"/>
    <property type="evidence" value="ECO:0007669"/>
    <property type="project" value="TreeGrafter"/>
</dbReference>
<feature type="region of interest" description="Disordered" evidence="3">
    <location>
        <begin position="1"/>
        <end position="20"/>
    </location>
</feature>
<proteinExistence type="predicted"/>
<evidence type="ECO:0000256" key="2">
    <source>
        <dbReference type="ARBA" id="ARBA00022840"/>
    </source>
</evidence>
<dbReference type="SUPFAM" id="SSF52172">
    <property type="entry name" value="CheY-like"/>
    <property type="match status" value="1"/>
</dbReference>
<dbReference type="Gene3D" id="3.40.50.2300">
    <property type="match status" value="1"/>
</dbReference>
<name>A0A0F9S4W5_9ZZZZ</name>
<dbReference type="Gene3D" id="3.40.50.300">
    <property type="entry name" value="P-loop containing nucleotide triphosphate hydrolases"/>
    <property type="match status" value="1"/>
</dbReference>
<comment type="caution">
    <text evidence="4">The sequence shown here is derived from an EMBL/GenBank/DDBJ whole genome shotgun (WGS) entry which is preliminary data.</text>
</comment>
<dbReference type="PANTHER" id="PTHR43384:SF6">
    <property type="entry name" value="SEPTUM SITE-DETERMINING PROTEIN MIND HOMOLOG, CHLOROPLASTIC"/>
    <property type="match status" value="1"/>
</dbReference>
<dbReference type="SUPFAM" id="SSF52540">
    <property type="entry name" value="P-loop containing nucleoside triphosphate hydrolases"/>
    <property type="match status" value="1"/>
</dbReference>
<accession>A0A0F9S4W5</accession>
<dbReference type="InterPro" id="IPR050625">
    <property type="entry name" value="ParA/MinD_ATPase"/>
</dbReference>
<dbReference type="InterPro" id="IPR027417">
    <property type="entry name" value="P-loop_NTPase"/>
</dbReference>
<dbReference type="PANTHER" id="PTHR43384">
    <property type="entry name" value="SEPTUM SITE-DETERMINING PROTEIN MIND HOMOLOG, CHLOROPLASTIC-RELATED"/>
    <property type="match status" value="1"/>
</dbReference>
<evidence type="ECO:0000313" key="4">
    <source>
        <dbReference type="EMBL" id="KKN63885.1"/>
    </source>
</evidence>
<dbReference type="GO" id="GO:0005524">
    <property type="term" value="F:ATP binding"/>
    <property type="evidence" value="ECO:0007669"/>
    <property type="project" value="UniProtKB-KW"/>
</dbReference>